<comment type="catalytic activity">
    <reaction evidence="1">
        <text>Random endo-hydrolysis of N-acetyl-beta-D-glucosaminide (1-&gt;4)-beta-linkages in chitin and chitodextrins.</text>
        <dbReference type="EC" id="3.2.1.14"/>
    </reaction>
</comment>
<dbReference type="CDD" id="cd06548">
    <property type="entry name" value="GH18_chitinase"/>
    <property type="match status" value="1"/>
</dbReference>
<evidence type="ECO:0000256" key="3">
    <source>
        <dbReference type="ARBA" id="ARBA00012729"/>
    </source>
</evidence>
<evidence type="ECO:0000256" key="9">
    <source>
        <dbReference type="ARBA" id="ARBA00023326"/>
    </source>
</evidence>
<dbReference type="GO" id="GO:0006032">
    <property type="term" value="P:chitin catabolic process"/>
    <property type="evidence" value="ECO:0007669"/>
    <property type="project" value="UniProtKB-KW"/>
</dbReference>
<dbReference type="Pfam" id="PF00704">
    <property type="entry name" value="Glyco_hydro_18"/>
    <property type="match status" value="1"/>
</dbReference>
<dbReference type="EMBL" id="CAJHIA010000011">
    <property type="protein sequence ID" value="CAD6443712.1"/>
    <property type="molecule type" value="Genomic_DNA"/>
</dbReference>
<dbReference type="PANTHER" id="PTHR11177">
    <property type="entry name" value="CHITINASE"/>
    <property type="match status" value="1"/>
</dbReference>
<dbReference type="GO" id="GO:0000272">
    <property type="term" value="P:polysaccharide catabolic process"/>
    <property type="evidence" value="ECO:0007669"/>
    <property type="project" value="UniProtKB-KW"/>
</dbReference>
<feature type="domain" description="GH18" evidence="12">
    <location>
        <begin position="51"/>
        <end position="414"/>
    </location>
</feature>
<dbReference type="PROSITE" id="PS51910">
    <property type="entry name" value="GH18_2"/>
    <property type="match status" value="1"/>
</dbReference>
<keyword evidence="6" id="KW-0325">Glycoprotein</keyword>
<evidence type="ECO:0000256" key="7">
    <source>
        <dbReference type="ARBA" id="ARBA00023277"/>
    </source>
</evidence>
<organism evidence="13 14">
    <name type="scientific">Sclerotinia trifoliorum</name>
    <dbReference type="NCBI Taxonomy" id="28548"/>
    <lineage>
        <taxon>Eukaryota</taxon>
        <taxon>Fungi</taxon>
        <taxon>Dikarya</taxon>
        <taxon>Ascomycota</taxon>
        <taxon>Pezizomycotina</taxon>
        <taxon>Leotiomycetes</taxon>
        <taxon>Helotiales</taxon>
        <taxon>Sclerotiniaceae</taxon>
        <taxon>Sclerotinia</taxon>
    </lineage>
</organism>
<dbReference type="InterPro" id="IPR050314">
    <property type="entry name" value="Glycosyl_Hydrlase_18"/>
</dbReference>
<feature type="signal peptide" evidence="11">
    <location>
        <begin position="1"/>
        <end position="24"/>
    </location>
</feature>
<comment type="similarity">
    <text evidence="2">Belongs to the glycosyl hydrolase 18 family. Chitinase class V subfamily.</text>
</comment>
<dbReference type="InterPro" id="IPR001579">
    <property type="entry name" value="Glyco_hydro_18_chit_AS"/>
</dbReference>
<dbReference type="Gene3D" id="3.20.20.80">
    <property type="entry name" value="Glycosidases"/>
    <property type="match status" value="1"/>
</dbReference>
<dbReference type="InterPro" id="IPR011583">
    <property type="entry name" value="Chitinase_II/V-like_cat"/>
</dbReference>
<dbReference type="FunFam" id="3.10.50.10:FF:000005">
    <property type="entry name" value="Endochitinase B1"/>
    <property type="match status" value="1"/>
</dbReference>
<dbReference type="PROSITE" id="PS01095">
    <property type="entry name" value="GH18_1"/>
    <property type="match status" value="1"/>
</dbReference>
<dbReference type="PANTHER" id="PTHR11177:SF384">
    <property type="entry name" value="CHITINASE"/>
    <property type="match status" value="1"/>
</dbReference>
<name>A0A8H2VS10_9HELO</name>
<evidence type="ECO:0000256" key="5">
    <source>
        <dbReference type="ARBA" id="ARBA00023024"/>
    </source>
</evidence>
<keyword evidence="9" id="KW-0624">Polysaccharide degradation</keyword>
<dbReference type="InterPro" id="IPR029070">
    <property type="entry name" value="Chitinase_insertion_sf"/>
</dbReference>
<keyword evidence="4 10" id="KW-0378">Hydrolase</keyword>
<dbReference type="Gene3D" id="3.10.50.10">
    <property type="match status" value="1"/>
</dbReference>
<dbReference type="InterPro" id="IPR001223">
    <property type="entry name" value="Glyco_hydro18_cat"/>
</dbReference>
<keyword evidence="14" id="KW-1185">Reference proteome</keyword>
<keyword evidence="11" id="KW-0732">Signal</keyword>
<feature type="chain" id="PRO_5034652063" description="chitinase" evidence="11">
    <location>
        <begin position="25"/>
        <end position="438"/>
    </location>
</feature>
<accession>A0A8H2VS10</accession>
<dbReference type="Proteomes" id="UP000624404">
    <property type="component" value="Unassembled WGS sequence"/>
</dbReference>
<dbReference type="OrthoDB" id="76388at2759"/>
<reference evidence="13" key="1">
    <citation type="submission" date="2020-10" db="EMBL/GenBank/DDBJ databases">
        <authorList>
            <person name="Kusch S."/>
        </authorList>
    </citation>
    <scope>NUCLEOTIDE SEQUENCE</scope>
    <source>
        <strain evidence="13">SwB9</strain>
    </source>
</reference>
<evidence type="ECO:0000256" key="4">
    <source>
        <dbReference type="ARBA" id="ARBA00022801"/>
    </source>
</evidence>
<evidence type="ECO:0000313" key="14">
    <source>
        <dbReference type="Proteomes" id="UP000624404"/>
    </source>
</evidence>
<dbReference type="GO" id="GO:0008061">
    <property type="term" value="F:chitin binding"/>
    <property type="evidence" value="ECO:0007669"/>
    <property type="project" value="InterPro"/>
</dbReference>
<evidence type="ECO:0000313" key="13">
    <source>
        <dbReference type="EMBL" id="CAD6443712.1"/>
    </source>
</evidence>
<dbReference type="AlphaFoldDB" id="A0A8H2VS10"/>
<dbReference type="GO" id="GO:0005576">
    <property type="term" value="C:extracellular region"/>
    <property type="evidence" value="ECO:0007669"/>
    <property type="project" value="TreeGrafter"/>
</dbReference>
<dbReference type="FunFam" id="3.20.20.80:FF:000095">
    <property type="entry name" value="Endochitinase B1"/>
    <property type="match status" value="1"/>
</dbReference>
<dbReference type="SMART" id="SM00636">
    <property type="entry name" value="Glyco_18"/>
    <property type="match status" value="1"/>
</dbReference>
<keyword evidence="8 10" id="KW-0326">Glycosidase</keyword>
<sequence length="438" mass="47875">MMHLFMQYSVLALTCLSSFASASAVPHGHYSKKSGVKAALGGAVHTATGGYHNTAYFVNWAIYGRDYQPQQLPASKLTHTIYAFANLKTDGTVYLSDTYADLEKHYSTDSWNDTGTNVYGCIKQLYLHKKHNRKMKTLLSIGGWTYSANFAAAASTDATRAQFASTAVQFVQDLGFDGIDIDWEYPANDVEAADFVLLLKAIRSALDTYAARYAPGYHFLITAATSAGPDHYNVLHMADMDKYLDSWHLMAYDYSGSWDNTTAHNANLYPSVLNPKSTPFSTQRPIVDYVAKGVPISKIIMGLPINGKSFLNTTGLGMQSSGGGPGSWETGIYDYKVLPRAGATEFYLPDVVATYSYDNVTKELISYDNVKSVSMKTKYIMASGMGGAMFWETSADKTDDGSLISTTARIFPALDQTRNLLTYNASAYANMAAGMPGE</sequence>
<dbReference type="InterPro" id="IPR017853">
    <property type="entry name" value="GH"/>
</dbReference>
<keyword evidence="5" id="KW-0146">Chitin degradation</keyword>
<dbReference type="SUPFAM" id="SSF51445">
    <property type="entry name" value="(Trans)glycosidases"/>
    <property type="match status" value="1"/>
</dbReference>
<protein>
    <recommendedName>
        <fullName evidence="3">chitinase</fullName>
        <ecNumber evidence="3">3.2.1.14</ecNumber>
    </recommendedName>
</protein>
<gene>
    <name evidence="13" type="ORF">SCLTRI_LOCUS3504</name>
</gene>
<comment type="caution">
    <text evidence="13">The sequence shown here is derived from an EMBL/GenBank/DDBJ whole genome shotgun (WGS) entry which is preliminary data.</text>
</comment>
<evidence type="ECO:0000256" key="1">
    <source>
        <dbReference type="ARBA" id="ARBA00000822"/>
    </source>
</evidence>
<dbReference type="EC" id="3.2.1.14" evidence="3"/>
<dbReference type="SUPFAM" id="SSF54556">
    <property type="entry name" value="Chitinase insertion domain"/>
    <property type="match status" value="1"/>
</dbReference>
<evidence type="ECO:0000256" key="6">
    <source>
        <dbReference type="ARBA" id="ARBA00023180"/>
    </source>
</evidence>
<proteinExistence type="inferred from homology"/>
<evidence type="ECO:0000256" key="2">
    <source>
        <dbReference type="ARBA" id="ARBA00008682"/>
    </source>
</evidence>
<evidence type="ECO:0000256" key="11">
    <source>
        <dbReference type="SAM" id="SignalP"/>
    </source>
</evidence>
<keyword evidence="7" id="KW-0119">Carbohydrate metabolism</keyword>
<evidence type="ECO:0000256" key="10">
    <source>
        <dbReference type="RuleBase" id="RU000489"/>
    </source>
</evidence>
<dbReference type="GO" id="GO:0008843">
    <property type="term" value="F:endochitinase activity"/>
    <property type="evidence" value="ECO:0007669"/>
    <property type="project" value="UniProtKB-EC"/>
</dbReference>
<evidence type="ECO:0000256" key="8">
    <source>
        <dbReference type="ARBA" id="ARBA00023295"/>
    </source>
</evidence>
<evidence type="ECO:0000259" key="12">
    <source>
        <dbReference type="PROSITE" id="PS51910"/>
    </source>
</evidence>